<dbReference type="SUPFAM" id="SSF143968">
    <property type="entry name" value="UbiD C-terminal domain-like"/>
    <property type="match status" value="1"/>
</dbReference>
<evidence type="ECO:0000259" key="2">
    <source>
        <dbReference type="Pfam" id="PF20696"/>
    </source>
</evidence>
<feature type="domain" description="3-octaprenyl-4-hydroxybenzoate carboxy-lyase-like C-terminal" evidence="2">
    <location>
        <begin position="330"/>
        <end position="426"/>
    </location>
</feature>
<dbReference type="Gene3D" id="3.40.1670.10">
    <property type="entry name" value="UbiD C-terminal domain-like"/>
    <property type="match status" value="1"/>
</dbReference>
<name>A0ABX8URP9_9BURK</name>
<dbReference type="SUPFAM" id="SSF50475">
    <property type="entry name" value="FMN-binding split barrel"/>
    <property type="match status" value="1"/>
</dbReference>
<protein>
    <submittedName>
        <fullName evidence="3">UbiD family decarboxylase</fullName>
    </submittedName>
</protein>
<dbReference type="InterPro" id="IPR048304">
    <property type="entry name" value="UbiD_Rift_dom"/>
</dbReference>
<dbReference type="PANTHER" id="PTHR30108:SF17">
    <property type="entry name" value="FERULIC ACID DECARBOXYLASE 1"/>
    <property type="match status" value="1"/>
</dbReference>
<evidence type="ECO:0000313" key="3">
    <source>
        <dbReference type="EMBL" id="QYD71669.1"/>
    </source>
</evidence>
<dbReference type="EMBL" id="CP080096">
    <property type="protein sequence ID" value="QYD71669.1"/>
    <property type="molecule type" value="Genomic_DNA"/>
</dbReference>
<accession>A0ABX8URP9</accession>
<dbReference type="Pfam" id="PF20696">
    <property type="entry name" value="UbiD_C"/>
    <property type="match status" value="1"/>
</dbReference>
<proteinExistence type="predicted"/>
<sequence length="554" mass="61559">MKNFPSFQTHLQALEEKGLVVHVHREINKDTELHPLVRWQLRGGIPESDRKAFVFHNVVDSKGRRYELPVVVGALSINREVYSIGMGVPVDQIGKKWQQAKGNPVKPVVVSDAPCQEVCFIGDDLDVDGQGLEHLPIPISTPGFDNAPYTTCSQYISVDPENGVQNMGTYRGQIKGKRRVGCNPSIEMGQGIYQHWLKYKAMGKPMPAALVIGGHPAVSFCSVQKLPIDVDELGVAGAILGEPLRVVKCKTNDLLVPADAEIVIEGFVPTDSLEPEGPFGESHGHVNLQEFNPYMNVTAITRRKNAHLVSIISQVTPSESSLVKKVAFEPLFLDHLRNALRIPSVEKVVMHEPLTNLRKLVIVVFNEKATETEIWRALMGAASLQPAVGKLVVAVSNDINPENSDAIFWSMSYRMNAVKDVQILHGRDTGHGPRTSGAERGDDAVDGVILMNATLKEKLPPMSLPTKPYMENAKAIWEELGLPALRPEWPWFGVSMGDWDERNEAMAQRAVRSEYFVTGEEQTSQRVGPEWINKDSAWYFEEKHEGKSEEKNDM</sequence>
<organism evidence="3 4">
    <name type="scientific">Paraburkholderia edwinii</name>
    <dbReference type="NCBI Taxonomy" id="2861782"/>
    <lineage>
        <taxon>Bacteria</taxon>
        <taxon>Pseudomonadati</taxon>
        <taxon>Pseudomonadota</taxon>
        <taxon>Betaproteobacteria</taxon>
        <taxon>Burkholderiales</taxon>
        <taxon>Burkholderiaceae</taxon>
        <taxon>Paraburkholderia</taxon>
    </lineage>
</organism>
<dbReference type="Pfam" id="PF01977">
    <property type="entry name" value="UbiD"/>
    <property type="match status" value="1"/>
</dbReference>
<dbReference type="Proteomes" id="UP000826462">
    <property type="component" value="Chromosome 2"/>
</dbReference>
<gene>
    <name evidence="3" type="ORF">KZJ38_32250</name>
</gene>
<reference evidence="3 4" key="1">
    <citation type="submission" date="2021-07" db="EMBL/GenBank/DDBJ databases">
        <title>Paraburkholderia edwinii protects Aspergillus sp. from phenazines by acting as a toxin sponge.</title>
        <authorList>
            <person name="Dahlstrom K.M."/>
            <person name="Newman D.K."/>
        </authorList>
    </citation>
    <scope>NUCLEOTIDE SEQUENCE [LARGE SCALE GENOMIC DNA]</scope>
    <source>
        <strain evidence="3 4">Pe01</strain>
    </source>
</reference>
<keyword evidence="4" id="KW-1185">Reference proteome</keyword>
<dbReference type="PANTHER" id="PTHR30108">
    <property type="entry name" value="3-OCTAPRENYL-4-HYDROXYBENZOATE CARBOXY-LYASE-RELATED"/>
    <property type="match status" value="1"/>
</dbReference>
<evidence type="ECO:0000313" key="4">
    <source>
        <dbReference type="Proteomes" id="UP000826462"/>
    </source>
</evidence>
<dbReference type="RefSeq" id="WP_219801098.1">
    <property type="nucleotide sequence ID" value="NZ_CP080096.1"/>
</dbReference>
<feature type="domain" description="3-octaprenyl-4-hydroxybenzoate carboxy-lyase-like Rift-related" evidence="1">
    <location>
        <begin position="110"/>
        <end position="312"/>
    </location>
</feature>
<dbReference type="InterPro" id="IPR049381">
    <property type="entry name" value="UbiD-like_C"/>
</dbReference>
<evidence type="ECO:0000259" key="1">
    <source>
        <dbReference type="Pfam" id="PF01977"/>
    </source>
</evidence>
<dbReference type="InterPro" id="IPR002830">
    <property type="entry name" value="UbiD"/>
</dbReference>